<dbReference type="InterPro" id="IPR055360">
    <property type="entry name" value="bAvd"/>
</dbReference>
<sequence>MKKSKLVANTQIYLDCRRLMDAILDITINFPRSFKFSIGSKMHELGVSLIKEISAAYINKDRCIRIQHLIDFQSDFEVLKLLIRIAGERKWIQGRGRHADIIEIMDTIGKQSTAWKNSLLKIDDKKDNEYMPEPGD</sequence>
<gene>
    <name evidence="2" type="ORF">IAB75_01410</name>
</gene>
<name>A0A940IHK5_9BACT</name>
<organism evidence="2 3">
    <name type="scientific">Candidatus Cryptobacteroides avicola</name>
    <dbReference type="NCBI Taxonomy" id="2840757"/>
    <lineage>
        <taxon>Bacteria</taxon>
        <taxon>Pseudomonadati</taxon>
        <taxon>Bacteroidota</taxon>
        <taxon>Bacteroidia</taxon>
        <taxon>Bacteroidales</taxon>
        <taxon>Candidatus Cryptobacteroides</taxon>
    </lineage>
</organism>
<dbReference type="Proteomes" id="UP000725002">
    <property type="component" value="Unassembled WGS sequence"/>
</dbReference>
<comment type="caution">
    <text evidence="2">The sequence shown here is derived from an EMBL/GenBank/DDBJ whole genome shotgun (WGS) entry which is preliminary data.</text>
</comment>
<reference evidence="2" key="2">
    <citation type="journal article" date="2021" name="PeerJ">
        <title>Extensive microbial diversity within the chicken gut microbiome revealed by metagenomics and culture.</title>
        <authorList>
            <person name="Gilroy R."/>
            <person name="Ravi A."/>
            <person name="Getino M."/>
            <person name="Pursley I."/>
            <person name="Horton D.L."/>
            <person name="Alikhan N.F."/>
            <person name="Baker D."/>
            <person name="Gharbi K."/>
            <person name="Hall N."/>
            <person name="Watson M."/>
            <person name="Adriaenssens E.M."/>
            <person name="Foster-Nyarko E."/>
            <person name="Jarju S."/>
            <person name="Secka A."/>
            <person name="Antonio M."/>
            <person name="Oren A."/>
            <person name="Chaudhuri R.R."/>
            <person name="La Ragione R."/>
            <person name="Hildebrand F."/>
            <person name="Pallen M.J."/>
        </authorList>
    </citation>
    <scope>NUCLEOTIDE SEQUENCE</scope>
    <source>
        <strain evidence="2">G3-8215</strain>
    </source>
</reference>
<evidence type="ECO:0000313" key="3">
    <source>
        <dbReference type="Proteomes" id="UP000725002"/>
    </source>
</evidence>
<dbReference type="AlphaFoldDB" id="A0A940IHK5"/>
<protein>
    <submittedName>
        <fullName evidence="2">Four helix bundle protein</fullName>
    </submittedName>
</protein>
<dbReference type="InterPro" id="IPR036583">
    <property type="entry name" value="23S_rRNA_IVS_sf"/>
</dbReference>
<dbReference type="Pfam" id="PF22296">
    <property type="entry name" value="bAvd"/>
    <property type="match status" value="1"/>
</dbReference>
<feature type="domain" description="bAvd-like" evidence="1">
    <location>
        <begin position="12"/>
        <end position="118"/>
    </location>
</feature>
<proteinExistence type="predicted"/>
<accession>A0A940IHK5</accession>
<dbReference type="CDD" id="cd16376">
    <property type="entry name" value="Avd_like"/>
    <property type="match status" value="1"/>
</dbReference>
<dbReference type="EMBL" id="JADILV010000009">
    <property type="protein sequence ID" value="MBO8482768.1"/>
    <property type="molecule type" value="Genomic_DNA"/>
</dbReference>
<evidence type="ECO:0000259" key="1">
    <source>
        <dbReference type="Pfam" id="PF22296"/>
    </source>
</evidence>
<dbReference type="Gene3D" id="1.20.1440.60">
    <property type="entry name" value="23S rRNA-intervening sequence"/>
    <property type="match status" value="1"/>
</dbReference>
<reference evidence="2" key="1">
    <citation type="submission" date="2020-10" db="EMBL/GenBank/DDBJ databases">
        <authorList>
            <person name="Gilroy R."/>
        </authorList>
    </citation>
    <scope>NUCLEOTIDE SEQUENCE</scope>
    <source>
        <strain evidence="2">G3-8215</strain>
    </source>
</reference>
<evidence type="ECO:0000313" key="2">
    <source>
        <dbReference type="EMBL" id="MBO8482768.1"/>
    </source>
</evidence>